<protein>
    <recommendedName>
        <fullName evidence="3">DUF3139 domain-containing protein</fullName>
    </recommendedName>
</protein>
<evidence type="ECO:0000313" key="1">
    <source>
        <dbReference type="EMBL" id="ADP31028.1"/>
    </source>
</evidence>
<proteinExistence type="predicted"/>
<evidence type="ECO:0000313" key="2">
    <source>
        <dbReference type="Proteomes" id="UP000006867"/>
    </source>
</evidence>
<accession>A0ABM5LT46</accession>
<dbReference type="EMBL" id="CP002207">
    <property type="protein sequence ID" value="ADP31028.1"/>
    <property type="molecule type" value="Genomic_DNA"/>
</dbReference>
<gene>
    <name evidence="1" type="ordered locus">BATR1942_00340</name>
</gene>
<dbReference type="RefSeq" id="WP_003328236.1">
    <property type="nucleotide sequence ID" value="NC_014639.1"/>
</dbReference>
<dbReference type="Proteomes" id="UP000006867">
    <property type="component" value="Chromosome"/>
</dbReference>
<name>A0ABM5LT46_BACA1</name>
<reference evidence="1 2" key="1">
    <citation type="journal article" date="2011" name="Front. Microbiol.">
        <title>Genomic signatures of strain selection and enhancement in Bacillus atrophaeus var. globigii, a historical biowarfare simulant.</title>
        <authorList>
            <person name="Gibbons H.S."/>
            <person name="Broomall S.M."/>
            <person name="McNew L.A."/>
            <person name="Daligault H."/>
            <person name="Chapman C."/>
            <person name="Bruce D."/>
            <person name="Karavis M."/>
            <person name="Krepps M."/>
            <person name="McGregor P.A."/>
            <person name="Hong C."/>
            <person name="Park K.H."/>
            <person name="Akmal A."/>
            <person name="Feldman A."/>
            <person name="Lin J.S."/>
            <person name="Chang W.E."/>
            <person name="Higgs B.W."/>
            <person name="Demirev P."/>
            <person name="Lindquist J."/>
            <person name="Liem A."/>
            <person name="Fochler E."/>
            <person name="Read T.D."/>
            <person name="Tapia R."/>
            <person name="Johnson S."/>
            <person name="Bishop-Lilly K.A."/>
            <person name="Detter C."/>
            <person name="Han C."/>
            <person name="Sozhamannan S."/>
            <person name="Rosenzweig C.N."/>
            <person name="Skowronski E.W."/>
        </authorList>
    </citation>
    <scope>NUCLEOTIDE SEQUENCE [LARGE SCALE GENOMIC DNA]</scope>
    <source>
        <strain evidence="1 2">1942</strain>
    </source>
</reference>
<organism evidence="1 2">
    <name type="scientific">Bacillus atrophaeus (strain 1942)</name>
    <dbReference type="NCBI Taxonomy" id="720555"/>
    <lineage>
        <taxon>Bacteria</taxon>
        <taxon>Bacillati</taxon>
        <taxon>Bacillota</taxon>
        <taxon>Bacilli</taxon>
        <taxon>Bacillales</taxon>
        <taxon>Bacillaceae</taxon>
        <taxon>Bacillus</taxon>
    </lineage>
</organism>
<keyword evidence="2" id="KW-1185">Reference proteome</keyword>
<evidence type="ECO:0008006" key="3">
    <source>
        <dbReference type="Google" id="ProtNLM"/>
    </source>
</evidence>
<sequence length="138" mass="15832">MRKLVFGAFFLIILVSILVSFSLYNGKHNKELEESINSAFKENSVEKIDLNSLTDFDWDKAYIFPPYTPQESINEQIGINFKDPSSIDYRDDIYLIVFVNHDKVVQYAEISRENGDVSTPDDALTPSNATLKINRDVF</sequence>